<dbReference type="AlphaFoldDB" id="A0A420EAI4"/>
<evidence type="ECO:0000313" key="1">
    <source>
        <dbReference type="EMBL" id="RKF17671.1"/>
    </source>
</evidence>
<name>A0A420EAI4_9SPHN</name>
<evidence type="ECO:0008006" key="3">
    <source>
        <dbReference type="Google" id="ProtNLM"/>
    </source>
</evidence>
<dbReference type="Proteomes" id="UP000284395">
    <property type="component" value="Unassembled WGS sequence"/>
</dbReference>
<dbReference type="Gene3D" id="3.40.50.12580">
    <property type="match status" value="1"/>
</dbReference>
<dbReference type="SUPFAM" id="SSF53756">
    <property type="entry name" value="UDP-Glycosyltransferase/glycogen phosphorylase"/>
    <property type="match status" value="1"/>
</dbReference>
<protein>
    <recommendedName>
        <fullName evidence="3">Glycosyl transferase</fullName>
    </recommendedName>
</protein>
<proteinExistence type="predicted"/>
<reference evidence="1 2" key="1">
    <citation type="submission" date="2018-09" db="EMBL/GenBank/DDBJ databases">
        <title>Altererythrobacter spongiae sp. nov., isolated from a marine sponge.</title>
        <authorList>
            <person name="Zhuang L."/>
            <person name="Luo L."/>
        </authorList>
    </citation>
    <scope>NUCLEOTIDE SEQUENCE [LARGE SCALE GENOMIC DNA]</scope>
    <source>
        <strain evidence="1 2">HN-Y73</strain>
    </source>
</reference>
<evidence type="ECO:0000313" key="2">
    <source>
        <dbReference type="Proteomes" id="UP000284395"/>
    </source>
</evidence>
<sequence>MAATSWRRSVTERRAAFLFLGETLLIPHLFPIVEALAAADPNLPVDLWVSTSMHEELLGGWIADLPNVCIRRAPGFRKVAAIQGRNPKLPAKLPMLARLAPVLSRSRVAICAEQTSLWLPTLLPMPTRFVKTSHGVGSMSARDDRRRRSAARTLVPSERERATYLERGMPPDDIVATGYVKAGFVHRTESRPNFAQTRPVILYNPHWQHHRSSWWDWGEQAVQAIVASGQWNLIFAPHQRLIEKVPELRTLCAKLNERDDVHCDYDSFAAVDGSYTAVADIYLGDTSSQLLEFLIRPRPAVFLDPREIAWESDPSYAMWACGDVVTDLDALLPALAAAAASHTRYASKQATLASDALGDVSGAAAERAAHEILTVLHG</sequence>
<gene>
    <name evidence="1" type="ORF">D6851_16200</name>
</gene>
<accession>A0A420EAI4</accession>
<organism evidence="1 2">
    <name type="scientific">Altericroceibacterium spongiae</name>
    <dbReference type="NCBI Taxonomy" id="2320269"/>
    <lineage>
        <taxon>Bacteria</taxon>
        <taxon>Pseudomonadati</taxon>
        <taxon>Pseudomonadota</taxon>
        <taxon>Alphaproteobacteria</taxon>
        <taxon>Sphingomonadales</taxon>
        <taxon>Erythrobacteraceae</taxon>
        <taxon>Altericroceibacterium</taxon>
    </lineage>
</organism>
<dbReference type="OrthoDB" id="8437129at2"/>
<keyword evidence="2" id="KW-1185">Reference proteome</keyword>
<dbReference type="InterPro" id="IPR043148">
    <property type="entry name" value="TagF_C"/>
</dbReference>
<comment type="caution">
    <text evidence="1">The sequence shown here is derived from an EMBL/GenBank/DDBJ whole genome shotgun (WGS) entry which is preliminary data.</text>
</comment>
<dbReference type="EMBL" id="RAPF01000013">
    <property type="protein sequence ID" value="RKF17671.1"/>
    <property type="molecule type" value="Genomic_DNA"/>
</dbReference>